<dbReference type="AlphaFoldDB" id="A0A2N9FGA0"/>
<gene>
    <name evidence="1" type="ORF">FSB_LOCUS13686</name>
</gene>
<protein>
    <submittedName>
        <fullName evidence="1">Uncharacterized protein</fullName>
    </submittedName>
</protein>
<reference evidence="1" key="1">
    <citation type="submission" date="2018-02" db="EMBL/GenBank/DDBJ databases">
        <authorList>
            <person name="Cohen D.B."/>
            <person name="Kent A.D."/>
        </authorList>
    </citation>
    <scope>NUCLEOTIDE SEQUENCE</scope>
</reference>
<sequence length="241" mass="28041">MAHSWFIQFNKEFQFIKSECQPPMWFLKWWSKHGSQAEIIPDTLWNTNPPTSKKDPPLSTRTLKQALLQFIKMYKCTEYNSRFPPILLFCVKYKVPWIVKWSYQIKDNILIRNFAVKWWDNFDRDRIIKFVFDELPETKQVEDKPSSSFPNLLKGKSPKELAEICRLAAQACQAASASASGKEKSPASLEGSTTEMINLSQFSTPMKKNWYEESLFQDAQDPYSGDGIEEVEALIEEQYLG</sequence>
<accession>A0A2N9FGA0</accession>
<dbReference type="PANTHER" id="PTHR48434:SF1">
    <property type="entry name" value="(RAPE) HYPOTHETICAL PROTEIN"/>
    <property type="match status" value="1"/>
</dbReference>
<dbReference type="PANTHER" id="PTHR48434">
    <property type="entry name" value="(RAPE) HYPOTHETICAL PROTEIN"/>
    <property type="match status" value="1"/>
</dbReference>
<organism evidence="1">
    <name type="scientific">Fagus sylvatica</name>
    <name type="common">Beechnut</name>
    <dbReference type="NCBI Taxonomy" id="28930"/>
    <lineage>
        <taxon>Eukaryota</taxon>
        <taxon>Viridiplantae</taxon>
        <taxon>Streptophyta</taxon>
        <taxon>Embryophyta</taxon>
        <taxon>Tracheophyta</taxon>
        <taxon>Spermatophyta</taxon>
        <taxon>Magnoliopsida</taxon>
        <taxon>eudicotyledons</taxon>
        <taxon>Gunneridae</taxon>
        <taxon>Pentapetalae</taxon>
        <taxon>rosids</taxon>
        <taxon>fabids</taxon>
        <taxon>Fagales</taxon>
        <taxon>Fagaceae</taxon>
        <taxon>Fagus</taxon>
    </lineage>
</organism>
<name>A0A2N9FGA0_FAGSY</name>
<proteinExistence type="predicted"/>
<dbReference type="EMBL" id="OIVN01000802">
    <property type="protein sequence ID" value="SPC85804.1"/>
    <property type="molecule type" value="Genomic_DNA"/>
</dbReference>
<evidence type="ECO:0000313" key="1">
    <source>
        <dbReference type="EMBL" id="SPC85804.1"/>
    </source>
</evidence>